<keyword evidence="3" id="KW-0804">Transcription</keyword>
<accession>A0A5C4MPX5</accession>
<evidence type="ECO:0000256" key="4">
    <source>
        <dbReference type="PROSITE-ProRule" id="PRU00335"/>
    </source>
</evidence>
<evidence type="ECO:0000259" key="5">
    <source>
        <dbReference type="PROSITE" id="PS50977"/>
    </source>
</evidence>
<reference evidence="6 8" key="1">
    <citation type="submission" date="2019-05" db="EMBL/GenBank/DDBJ databases">
        <title>Mumia sp. nov., isolated from the intestinal contents of plateau pika (Ochotona curzoniae) in the Qinghai-Tibet plateau of China.</title>
        <authorList>
            <person name="Tian Z."/>
        </authorList>
    </citation>
    <scope>NUCLEOTIDE SEQUENCE [LARGE SCALE GENOMIC DNA]</scope>
    <source>
        <strain evidence="8">527</strain>
        <strain evidence="6">Z527</strain>
    </source>
</reference>
<evidence type="ECO:0000313" key="8">
    <source>
        <dbReference type="Proteomes" id="UP000306740"/>
    </source>
</evidence>
<dbReference type="Gene3D" id="1.10.357.10">
    <property type="entry name" value="Tetracycline Repressor, domain 2"/>
    <property type="match status" value="1"/>
</dbReference>
<dbReference type="RefSeq" id="WP_139087106.1">
    <property type="nucleotide sequence ID" value="NZ_VDFR01000048.1"/>
</dbReference>
<keyword evidence="2 4" id="KW-0238">DNA-binding</keyword>
<dbReference type="Proteomes" id="UP000306740">
    <property type="component" value="Unassembled WGS sequence"/>
</dbReference>
<dbReference type="InterPro" id="IPR009057">
    <property type="entry name" value="Homeodomain-like_sf"/>
</dbReference>
<dbReference type="Pfam" id="PF00440">
    <property type="entry name" value="TetR_N"/>
    <property type="match status" value="1"/>
</dbReference>
<dbReference type="InterPro" id="IPR011075">
    <property type="entry name" value="TetR_C"/>
</dbReference>
<dbReference type="EMBL" id="VDFR01000048">
    <property type="protein sequence ID" value="TNC47156.1"/>
    <property type="molecule type" value="Genomic_DNA"/>
</dbReference>
<dbReference type="EMBL" id="VDFR01000056">
    <property type="protein sequence ID" value="TNC46460.1"/>
    <property type="molecule type" value="Genomic_DNA"/>
</dbReference>
<dbReference type="AlphaFoldDB" id="A0A5C4MPX5"/>
<gene>
    <name evidence="7" type="ORF">FHE65_11110</name>
    <name evidence="6" type="ORF">FHE65_12565</name>
</gene>
<evidence type="ECO:0000313" key="7">
    <source>
        <dbReference type="EMBL" id="TNC47156.1"/>
    </source>
</evidence>
<keyword evidence="1" id="KW-0805">Transcription regulation</keyword>
<dbReference type="InterPro" id="IPR036271">
    <property type="entry name" value="Tet_transcr_reg_TetR-rel_C_sf"/>
</dbReference>
<name>A0A5C4MPX5_9ACTN</name>
<dbReference type="PANTHER" id="PTHR30055:SF149">
    <property type="entry name" value="TETR-FAMILY TRANSCRIPTIONAL REGULATOR"/>
    <property type="match status" value="1"/>
</dbReference>
<evidence type="ECO:0000256" key="1">
    <source>
        <dbReference type="ARBA" id="ARBA00023015"/>
    </source>
</evidence>
<protein>
    <submittedName>
        <fullName evidence="6">TetR/AcrR family transcriptional regulator</fullName>
    </submittedName>
</protein>
<dbReference type="GO" id="GO:0003700">
    <property type="term" value="F:DNA-binding transcription factor activity"/>
    <property type="evidence" value="ECO:0007669"/>
    <property type="project" value="TreeGrafter"/>
</dbReference>
<evidence type="ECO:0000256" key="2">
    <source>
        <dbReference type="ARBA" id="ARBA00023125"/>
    </source>
</evidence>
<organism evidence="6 8">
    <name type="scientific">Mumia zhuanghuii</name>
    <dbReference type="NCBI Taxonomy" id="2585211"/>
    <lineage>
        <taxon>Bacteria</taxon>
        <taxon>Bacillati</taxon>
        <taxon>Actinomycetota</taxon>
        <taxon>Actinomycetes</taxon>
        <taxon>Propionibacteriales</taxon>
        <taxon>Nocardioidaceae</taxon>
        <taxon>Mumia</taxon>
    </lineage>
</organism>
<dbReference type="Pfam" id="PF16859">
    <property type="entry name" value="TetR_C_11"/>
    <property type="match status" value="1"/>
</dbReference>
<comment type="caution">
    <text evidence="6">The sequence shown here is derived from an EMBL/GenBank/DDBJ whole genome shotgun (WGS) entry which is preliminary data.</text>
</comment>
<evidence type="ECO:0000313" key="6">
    <source>
        <dbReference type="EMBL" id="TNC46460.1"/>
    </source>
</evidence>
<dbReference type="PANTHER" id="PTHR30055">
    <property type="entry name" value="HTH-TYPE TRANSCRIPTIONAL REGULATOR RUTR"/>
    <property type="match status" value="1"/>
</dbReference>
<feature type="domain" description="HTH tetR-type" evidence="5">
    <location>
        <begin position="10"/>
        <end position="70"/>
    </location>
</feature>
<dbReference type="SUPFAM" id="SSF48498">
    <property type="entry name" value="Tetracyclin repressor-like, C-terminal domain"/>
    <property type="match status" value="1"/>
</dbReference>
<feature type="DNA-binding region" description="H-T-H motif" evidence="4">
    <location>
        <begin position="33"/>
        <end position="52"/>
    </location>
</feature>
<dbReference type="PROSITE" id="PS50977">
    <property type="entry name" value="HTH_TETR_2"/>
    <property type="match status" value="1"/>
</dbReference>
<dbReference type="Gene3D" id="1.10.10.60">
    <property type="entry name" value="Homeodomain-like"/>
    <property type="match status" value="1"/>
</dbReference>
<evidence type="ECO:0000256" key="3">
    <source>
        <dbReference type="ARBA" id="ARBA00023163"/>
    </source>
</evidence>
<dbReference type="GO" id="GO:0000976">
    <property type="term" value="F:transcription cis-regulatory region binding"/>
    <property type="evidence" value="ECO:0007669"/>
    <property type="project" value="TreeGrafter"/>
</dbReference>
<dbReference type="InterPro" id="IPR050109">
    <property type="entry name" value="HTH-type_TetR-like_transc_reg"/>
</dbReference>
<dbReference type="OrthoDB" id="9796019at2"/>
<dbReference type="SUPFAM" id="SSF46689">
    <property type="entry name" value="Homeodomain-like"/>
    <property type="match status" value="1"/>
</dbReference>
<sequence length="195" mass="21269">MRVVSSRLTPERTDELYAAVLRLLTEVGYDRLTMDRVAEESRSSKATLYRQWGGKESLVVAAFDAHAPELHPVADTGSLRGDFLELYRTFEEEVDPDIALAGAVIHACKTHPSLAESLHERVVVARVAVLDEVLERAVARGEIDADAPAIPFLVPALVGPAMIRELIERKPADMAYLTAFLDAVILPALGITTPA</sequence>
<dbReference type="InterPro" id="IPR001647">
    <property type="entry name" value="HTH_TetR"/>
</dbReference>
<proteinExistence type="predicted"/>